<dbReference type="InterPro" id="IPR009061">
    <property type="entry name" value="DNA-bd_dom_put_sf"/>
</dbReference>
<name>A0ABV6AWK8_9DEIO</name>
<dbReference type="PROSITE" id="PS50937">
    <property type="entry name" value="HTH_MERR_2"/>
    <property type="match status" value="1"/>
</dbReference>
<keyword evidence="1" id="KW-0238">DNA-binding</keyword>
<dbReference type="RefSeq" id="WP_380007785.1">
    <property type="nucleotide sequence ID" value="NZ_JBHLYR010000025.1"/>
</dbReference>
<evidence type="ECO:0000256" key="1">
    <source>
        <dbReference type="ARBA" id="ARBA00023125"/>
    </source>
</evidence>
<dbReference type="SMART" id="SM00422">
    <property type="entry name" value="HTH_MERR"/>
    <property type="match status" value="1"/>
</dbReference>
<keyword evidence="4" id="KW-1185">Reference proteome</keyword>
<dbReference type="Proteomes" id="UP001589733">
    <property type="component" value="Unassembled WGS sequence"/>
</dbReference>
<dbReference type="PANTHER" id="PTHR30204:SF97">
    <property type="entry name" value="MERR FAMILY REGULATORY PROTEIN"/>
    <property type="match status" value="1"/>
</dbReference>
<organism evidence="3 4">
    <name type="scientific">Deinococcus oregonensis</name>
    <dbReference type="NCBI Taxonomy" id="1805970"/>
    <lineage>
        <taxon>Bacteria</taxon>
        <taxon>Thermotogati</taxon>
        <taxon>Deinococcota</taxon>
        <taxon>Deinococci</taxon>
        <taxon>Deinococcales</taxon>
        <taxon>Deinococcaceae</taxon>
        <taxon>Deinococcus</taxon>
    </lineage>
</organism>
<protein>
    <submittedName>
        <fullName evidence="3">MerR family transcriptional regulator</fullName>
    </submittedName>
</protein>
<evidence type="ECO:0000313" key="3">
    <source>
        <dbReference type="EMBL" id="MFB9991893.1"/>
    </source>
</evidence>
<feature type="domain" description="HTH merR-type" evidence="2">
    <location>
        <begin position="1"/>
        <end position="68"/>
    </location>
</feature>
<evidence type="ECO:0000313" key="4">
    <source>
        <dbReference type="Proteomes" id="UP001589733"/>
    </source>
</evidence>
<dbReference type="PANTHER" id="PTHR30204">
    <property type="entry name" value="REDOX-CYCLING DRUG-SENSING TRANSCRIPTIONAL ACTIVATOR SOXR"/>
    <property type="match status" value="1"/>
</dbReference>
<dbReference type="Pfam" id="PF13411">
    <property type="entry name" value="MerR_1"/>
    <property type="match status" value="1"/>
</dbReference>
<sequence length="115" mass="13164">MRIGELAQKSGVSVRSLRYYEEQGILHSERSDSGQRLYGESAVERVKLIQQLYAAGLPSKAMREIMPCIEAPMEQYASYVVQRLLQERQRIDTQLVELSEARRKLDQVISHAAVQ</sequence>
<evidence type="ECO:0000259" key="2">
    <source>
        <dbReference type="PROSITE" id="PS50937"/>
    </source>
</evidence>
<accession>A0ABV6AWK8</accession>
<reference evidence="3 4" key="1">
    <citation type="submission" date="2024-09" db="EMBL/GenBank/DDBJ databases">
        <authorList>
            <person name="Sun Q."/>
            <person name="Mori K."/>
        </authorList>
    </citation>
    <scope>NUCLEOTIDE SEQUENCE [LARGE SCALE GENOMIC DNA]</scope>
    <source>
        <strain evidence="3 4">JCM 13503</strain>
    </source>
</reference>
<dbReference type="PRINTS" id="PR00040">
    <property type="entry name" value="HTHMERR"/>
</dbReference>
<dbReference type="EMBL" id="JBHLYR010000025">
    <property type="protein sequence ID" value="MFB9991893.1"/>
    <property type="molecule type" value="Genomic_DNA"/>
</dbReference>
<dbReference type="InterPro" id="IPR000551">
    <property type="entry name" value="MerR-type_HTH_dom"/>
</dbReference>
<dbReference type="Gene3D" id="1.10.1660.10">
    <property type="match status" value="1"/>
</dbReference>
<proteinExistence type="predicted"/>
<dbReference type="InterPro" id="IPR047057">
    <property type="entry name" value="MerR_fam"/>
</dbReference>
<dbReference type="CDD" id="cd01282">
    <property type="entry name" value="HTH_MerR-like_sg3"/>
    <property type="match status" value="1"/>
</dbReference>
<comment type="caution">
    <text evidence="3">The sequence shown here is derived from an EMBL/GenBank/DDBJ whole genome shotgun (WGS) entry which is preliminary data.</text>
</comment>
<gene>
    <name evidence="3" type="ORF">ACFFLM_07920</name>
</gene>
<dbReference type="SUPFAM" id="SSF46955">
    <property type="entry name" value="Putative DNA-binding domain"/>
    <property type="match status" value="1"/>
</dbReference>
<dbReference type="PROSITE" id="PS00552">
    <property type="entry name" value="HTH_MERR_1"/>
    <property type="match status" value="1"/>
</dbReference>